<dbReference type="WBParaSite" id="MBELARI_LOCUS7480">
    <property type="protein sequence ID" value="MBELARI_LOCUS7480"/>
    <property type="gene ID" value="MBELARI_LOCUS7480"/>
</dbReference>
<accession>A0AAF3FN11</accession>
<feature type="compositionally biased region" description="Basic and acidic residues" evidence="1">
    <location>
        <begin position="168"/>
        <end position="180"/>
    </location>
</feature>
<keyword evidence="2" id="KW-1185">Reference proteome</keyword>
<protein>
    <submittedName>
        <fullName evidence="3">Uncharacterized protein</fullName>
    </submittedName>
</protein>
<feature type="region of interest" description="Disordered" evidence="1">
    <location>
        <begin position="1"/>
        <end position="47"/>
    </location>
</feature>
<evidence type="ECO:0000256" key="1">
    <source>
        <dbReference type="SAM" id="MobiDB-lite"/>
    </source>
</evidence>
<dbReference type="Proteomes" id="UP000887575">
    <property type="component" value="Unassembled WGS sequence"/>
</dbReference>
<feature type="region of interest" description="Disordered" evidence="1">
    <location>
        <begin position="121"/>
        <end position="214"/>
    </location>
</feature>
<proteinExistence type="predicted"/>
<feature type="compositionally biased region" description="Polar residues" evidence="1">
    <location>
        <begin position="133"/>
        <end position="147"/>
    </location>
</feature>
<dbReference type="AlphaFoldDB" id="A0AAF3FN11"/>
<feature type="compositionally biased region" description="Basic and acidic residues" evidence="1">
    <location>
        <begin position="377"/>
        <end position="395"/>
    </location>
</feature>
<feature type="compositionally biased region" description="Basic and acidic residues" evidence="1">
    <location>
        <begin position="308"/>
        <end position="329"/>
    </location>
</feature>
<name>A0AAF3FN11_9BILA</name>
<feature type="compositionally biased region" description="Basic and acidic residues" evidence="1">
    <location>
        <begin position="17"/>
        <end position="33"/>
    </location>
</feature>
<feature type="region of interest" description="Disordered" evidence="1">
    <location>
        <begin position="308"/>
        <end position="488"/>
    </location>
</feature>
<evidence type="ECO:0000313" key="3">
    <source>
        <dbReference type="WBParaSite" id="MBELARI_LOCUS7480"/>
    </source>
</evidence>
<sequence>MVRSQFDDPPPPRQYYQRREESYRSRNQPEAEGRNSYYNLPSSSTQYQQQVTNPSYSQYMNYDQQIPSFPYQQYQPFGMGNPIGSIVGLRVIQLDSGLGYIPVEPHINYLINQQFGRGPIQANTPFHGPSVGNFPSSQTITASSTPASIPPADPGPHRSQQRTQSQDPPKRQQKEIEDNWFKPTPQPKSGVRRSAQWKNDEDYDPWGRGGAGAPMRDSLGRIVADRGKLRAAFRNRAGSLANLSISDTPQTLTRQTIDQPLSSQELHKLDLIKQIEENKRRREIERQQELDFERKEMRKLEEYNLKIRREEEEERKREKDRAAAMERRAAVIAAEQDARARQIRRRLSPPAENVEPRGRRGSGPTHRASPLADDEELPPKLEWWERKANYDDPRKSAVIPTMRNGQATRPASRNGRHAYSPAESVRQHQSRGQSRDQPRSENTATRGVSSRPRRASIPAHNQRPPNPDDERPIRPSGTNPPLDDSMPG</sequence>
<evidence type="ECO:0000313" key="2">
    <source>
        <dbReference type="Proteomes" id="UP000887575"/>
    </source>
</evidence>
<organism evidence="2 3">
    <name type="scientific">Mesorhabditis belari</name>
    <dbReference type="NCBI Taxonomy" id="2138241"/>
    <lineage>
        <taxon>Eukaryota</taxon>
        <taxon>Metazoa</taxon>
        <taxon>Ecdysozoa</taxon>
        <taxon>Nematoda</taxon>
        <taxon>Chromadorea</taxon>
        <taxon>Rhabditida</taxon>
        <taxon>Rhabditina</taxon>
        <taxon>Rhabditomorpha</taxon>
        <taxon>Rhabditoidea</taxon>
        <taxon>Rhabditidae</taxon>
        <taxon>Mesorhabditinae</taxon>
        <taxon>Mesorhabditis</taxon>
    </lineage>
</organism>
<reference evidence="3" key="1">
    <citation type="submission" date="2024-02" db="UniProtKB">
        <authorList>
            <consortium name="WormBaseParasite"/>
        </authorList>
    </citation>
    <scope>IDENTIFICATION</scope>
</reference>
<feature type="compositionally biased region" description="Polar residues" evidence="1">
    <location>
        <begin position="36"/>
        <end position="47"/>
    </location>
</feature>